<dbReference type="Gene3D" id="2.60.40.10">
    <property type="entry name" value="Immunoglobulins"/>
    <property type="match status" value="1"/>
</dbReference>
<comment type="subcellular location">
    <subcellularLocation>
        <location evidence="1">Nucleus</location>
    </subcellularLocation>
</comment>
<dbReference type="InterPro" id="IPR032881">
    <property type="entry name" value="Oberon-like_PHD"/>
</dbReference>
<evidence type="ECO:0000313" key="9">
    <source>
        <dbReference type="Proteomes" id="UP000236161"/>
    </source>
</evidence>
<sequence>MESDDKVLSKALDSRTSSSAISTPEKDVKMDYHMRAHCSHDFLKSYSKKELVHASLEQETYQAVSSKCKASVGLSKSTTICKNIELKKQSLNNHVSKKQPRKCDHPVRLSITEFSVDCTSSLTCKNSACKAILSTEDSFCRRCSCCICHLYDDNKDPSLWLFCSSDSGVGDWCGLSCHIECALQRKKVGVVDLGQFMQLDGSYCCASCGKVSGIIGCWKKQLMVAKDARRVDILCYRVSLCHRLLEGTSRFKELHKFVEDTMMMLEAEVGPVNGVSARMARGIVGRLSVASDVHNLLSSAIEKAEEWLNCASLSDPKHRDSLPAACKFQFEEITSSSFIIELKEPWSTAPASIKGYKLWYCNSRDQTYHKDPVIIPRSQKRILISNLQPCTEYSFRIISFTEKGDLGHSIFNCFTKSVEIINKQIEQTGIDGCSSNKKRVSRKPNAESSGFMVRKLGKILRLAWAQEEGCFHEFYVDDVEEEFDVNGSDKPDKSKEDQLKPSAARQLDLNVISVPDLNADLTPTESSPEDNGYASEKNDLAASNGSGNGAACDVDSSLIGGSPHRLSHSSSQLDNNYEYCIKVIRWLECLGHIEKDFRLKFLTWFSLSSTEQERCVVITFIRTLIEEPGSLAGQLLDSFLEIVNCKRPRHGFCSKLWH</sequence>
<gene>
    <name evidence="8" type="primary">VIL1</name>
    <name evidence="8" type="ORF">AXF42_Ash005601</name>
</gene>
<dbReference type="InterPro" id="IPR013783">
    <property type="entry name" value="Ig-like_fold"/>
</dbReference>
<dbReference type="InterPro" id="IPR003961">
    <property type="entry name" value="FN3_dom"/>
</dbReference>
<evidence type="ECO:0000256" key="3">
    <source>
        <dbReference type="ARBA" id="ARBA00022771"/>
    </source>
</evidence>
<dbReference type="GO" id="GO:0008270">
    <property type="term" value="F:zinc ion binding"/>
    <property type="evidence" value="ECO:0007669"/>
    <property type="project" value="UniProtKB-KW"/>
</dbReference>
<dbReference type="SMART" id="SM00060">
    <property type="entry name" value="FN3"/>
    <property type="match status" value="1"/>
</dbReference>
<dbReference type="GO" id="GO:0040029">
    <property type="term" value="P:epigenetic regulation of gene expression"/>
    <property type="evidence" value="ECO:0007669"/>
    <property type="project" value="InterPro"/>
</dbReference>
<name>A0A2I0BBX7_9ASPA</name>
<organism evidence="8 9">
    <name type="scientific">Apostasia shenzhenica</name>
    <dbReference type="NCBI Taxonomy" id="1088818"/>
    <lineage>
        <taxon>Eukaryota</taxon>
        <taxon>Viridiplantae</taxon>
        <taxon>Streptophyta</taxon>
        <taxon>Embryophyta</taxon>
        <taxon>Tracheophyta</taxon>
        <taxon>Spermatophyta</taxon>
        <taxon>Magnoliopsida</taxon>
        <taxon>Liliopsida</taxon>
        <taxon>Asparagales</taxon>
        <taxon>Orchidaceae</taxon>
        <taxon>Apostasioideae</taxon>
        <taxon>Apostasia</taxon>
    </lineage>
</organism>
<evidence type="ECO:0000256" key="6">
    <source>
        <dbReference type="SAM" id="MobiDB-lite"/>
    </source>
</evidence>
<dbReference type="Pfam" id="PF07227">
    <property type="entry name" value="PHD_Oberon"/>
    <property type="match status" value="1"/>
</dbReference>
<accession>A0A2I0BBX7</accession>
<evidence type="ECO:0000256" key="4">
    <source>
        <dbReference type="ARBA" id="ARBA00022833"/>
    </source>
</evidence>
<dbReference type="PANTHER" id="PTHR46286">
    <property type="entry name" value="VIN3-LIKE PROTEIN 2-RELATED"/>
    <property type="match status" value="1"/>
</dbReference>
<evidence type="ECO:0000256" key="2">
    <source>
        <dbReference type="ARBA" id="ARBA00022723"/>
    </source>
</evidence>
<dbReference type="PANTHER" id="PTHR46286:SF1">
    <property type="entry name" value="VIN3-LIKE PROTEIN 1"/>
    <property type="match status" value="1"/>
</dbReference>
<feature type="domain" description="Fibronectin type-III" evidence="7">
    <location>
        <begin position="324"/>
        <end position="420"/>
    </location>
</feature>
<keyword evidence="2" id="KW-0479">Metal-binding</keyword>
<keyword evidence="5" id="KW-0539">Nucleus</keyword>
<evidence type="ECO:0000256" key="5">
    <source>
        <dbReference type="ARBA" id="ARBA00023242"/>
    </source>
</evidence>
<dbReference type="InterPro" id="IPR044514">
    <property type="entry name" value="VIN3-like"/>
</dbReference>
<dbReference type="InterPro" id="IPR056990">
    <property type="entry name" value="VIN3-like_C"/>
</dbReference>
<dbReference type="Pfam" id="PF23376">
    <property type="entry name" value="Fn3_VIN3"/>
    <property type="match status" value="1"/>
</dbReference>
<dbReference type="InterPro" id="IPR036116">
    <property type="entry name" value="FN3_sf"/>
</dbReference>
<dbReference type="PROSITE" id="PS50853">
    <property type="entry name" value="FN3"/>
    <property type="match status" value="1"/>
</dbReference>
<feature type="region of interest" description="Disordered" evidence="6">
    <location>
        <begin position="518"/>
        <end position="540"/>
    </location>
</feature>
<dbReference type="OrthoDB" id="1925343at2759"/>
<dbReference type="Pfam" id="PF23380">
    <property type="entry name" value="VIN3_C"/>
    <property type="match status" value="1"/>
</dbReference>
<evidence type="ECO:0000256" key="1">
    <source>
        <dbReference type="ARBA" id="ARBA00004123"/>
    </source>
</evidence>
<dbReference type="AlphaFoldDB" id="A0A2I0BBX7"/>
<evidence type="ECO:0000259" key="7">
    <source>
        <dbReference type="PROSITE" id="PS50853"/>
    </source>
</evidence>
<proteinExistence type="predicted"/>
<feature type="region of interest" description="Disordered" evidence="6">
    <location>
        <begin position="1"/>
        <end position="24"/>
    </location>
</feature>
<keyword evidence="4" id="KW-0862">Zinc</keyword>
<dbReference type="SUPFAM" id="SSF49265">
    <property type="entry name" value="Fibronectin type III"/>
    <property type="match status" value="1"/>
</dbReference>
<reference evidence="8 9" key="1">
    <citation type="journal article" date="2017" name="Nature">
        <title>The Apostasia genome and the evolution of orchids.</title>
        <authorList>
            <person name="Zhang G.Q."/>
            <person name="Liu K.W."/>
            <person name="Li Z."/>
            <person name="Lohaus R."/>
            <person name="Hsiao Y.Y."/>
            <person name="Niu S.C."/>
            <person name="Wang J.Y."/>
            <person name="Lin Y.C."/>
            <person name="Xu Q."/>
            <person name="Chen L.J."/>
            <person name="Yoshida K."/>
            <person name="Fujiwara S."/>
            <person name="Wang Z.W."/>
            <person name="Zhang Y.Q."/>
            <person name="Mitsuda N."/>
            <person name="Wang M."/>
            <person name="Liu G.H."/>
            <person name="Pecoraro L."/>
            <person name="Huang H.X."/>
            <person name="Xiao X.J."/>
            <person name="Lin M."/>
            <person name="Wu X.Y."/>
            <person name="Wu W.L."/>
            <person name="Chen Y.Y."/>
            <person name="Chang S.B."/>
            <person name="Sakamoto S."/>
            <person name="Ohme-Takagi M."/>
            <person name="Yagi M."/>
            <person name="Zeng S.J."/>
            <person name="Shen C.Y."/>
            <person name="Yeh C.M."/>
            <person name="Luo Y.B."/>
            <person name="Tsai W.C."/>
            <person name="Van de Peer Y."/>
            <person name="Liu Z.J."/>
        </authorList>
    </citation>
    <scope>NUCLEOTIDE SEQUENCE [LARGE SCALE GENOMIC DNA]</scope>
    <source>
        <strain evidence="9">cv. Shenzhen</strain>
        <tissue evidence="8">Stem</tissue>
    </source>
</reference>
<keyword evidence="9" id="KW-1185">Reference proteome</keyword>
<evidence type="ECO:0000313" key="8">
    <source>
        <dbReference type="EMBL" id="PKA65269.1"/>
    </source>
</evidence>
<dbReference type="EMBL" id="KZ451895">
    <property type="protein sequence ID" value="PKA65269.1"/>
    <property type="molecule type" value="Genomic_DNA"/>
</dbReference>
<dbReference type="GO" id="GO:0010048">
    <property type="term" value="P:vernalization response"/>
    <property type="evidence" value="ECO:0007669"/>
    <property type="project" value="InterPro"/>
</dbReference>
<dbReference type="Proteomes" id="UP000236161">
    <property type="component" value="Unassembled WGS sequence"/>
</dbReference>
<keyword evidence="3" id="KW-0863">Zinc-finger</keyword>
<dbReference type="STRING" id="1088818.A0A2I0BBX7"/>
<protein>
    <submittedName>
        <fullName evidence="8">VIN3-like protein 1</fullName>
    </submittedName>
</protein>
<dbReference type="CDD" id="cd00063">
    <property type="entry name" value="FN3"/>
    <property type="match status" value="1"/>
</dbReference>
<dbReference type="InterPro" id="IPR058585">
    <property type="entry name" value="Fn3_VIN3"/>
</dbReference>
<dbReference type="GO" id="GO:0005634">
    <property type="term" value="C:nucleus"/>
    <property type="evidence" value="ECO:0007669"/>
    <property type="project" value="UniProtKB-SubCell"/>
</dbReference>